<dbReference type="SUPFAM" id="SSF55008">
    <property type="entry name" value="HMA, heavy metal-associated domain"/>
    <property type="match status" value="1"/>
</dbReference>
<evidence type="ECO:0000313" key="3">
    <source>
        <dbReference type="Proteomes" id="UP001589667"/>
    </source>
</evidence>
<dbReference type="EMBL" id="JBHMBL010000001">
    <property type="protein sequence ID" value="MFB9641169.1"/>
    <property type="molecule type" value="Genomic_DNA"/>
</dbReference>
<name>A0ABV5SQ15_9MICO</name>
<reference evidence="2 3" key="1">
    <citation type="submission" date="2024-09" db="EMBL/GenBank/DDBJ databases">
        <authorList>
            <person name="Sun Q."/>
            <person name="Mori K."/>
        </authorList>
    </citation>
    <scope>NUCLEOTIDE SEQUENCE [LARGE SCALE GENOMIC DNA]</scope>
    <source>
        <strain evidence="2 3">JCM 14321</strain>
    </source>
</reference>
<dbReference type="Gene3D" id="3.30.70.100">
    <property type="match status" value="1"/>
</dbReference>
<accession>A0ABV5SQ15</accession>
<proteinExistence type="predicted"/>
<dbReference type="PROSITE" id="PS50846">
    <property type="entry name" value="HMA_2"/>
    <property type="match status" value="1"/>
</dbReference>
<sequence length="126" mass="11903">MTIENPIATAVPAGATELALAESSGADASCSCCAIPDASATTGAGEAAASDLAALVSADYAVAGMTCGSCVRHVSAELGSLEGVDSVDVALVAGGVSTVTVRSSAPLDDAAVAAAVEEAGYQVVAG</sequence>
<feature type="domain" description="HMA" evidence="1">
    <location>
        <begin position="56"/>
        <end position="124"/>
    </location>
</feature>
<evidence type="ECO:0000259" key="1">
    <source>
        <dbReference type="PROSITE" id="PS50846"/>
    </source>
</evidence>
<dbReference type="Proteomes" id="UP001589667">
    <property type="component" value="Unassembled WGS sequence"/>
</dbReference>
<dbReference type="RefSeq" id="WP_157425579.1">
    <property type="nucleotide sequence ID" value="NZ_BAAANI010000008.1"/>
</dbReference>
<protein>
    <submittedName>
        <fullName evidence="2">Heavy metal-associated domain-containing protein</fullName>
    </submittedName>
</protein>
<comment type="caution">
    <text evidence="2">The sequence shown here is derived from an EMBL/GenBank/DDBJ whole genome shotgun (WGS) entry which is preliminary data.</text>
</comment>
<evidence type="ECO:0000313" key="2">
    <source>
        <dbReference type="EMBL" id="MFB9641169.1"/>
    </source>
</evidence>
<dbReference type="Pfam" id="PF00403">
    <property type="entry name" value="HMA"/>
    <property type="match status" value="1"/>
</dbReference>
<keyword evidence="3" id="KW-1185">Reference proteome</keyword>
<dbReference type="InterPro" id="IPR006121">
    <property type="entry name" value="HMA_dom"/>
</dbReference>
<gene>
    <name evidence="2" type="ORF">ACFFQV_02595</name>
</gene>
<organism evidence="2 3">
    <name type="scientific">Agromyces lapidis</name>
    <dbReference type="NCBI Taxonomy" id="279574"/>
    <lineage>
        <taxon>Bacteria</taxon>
        <taxon>Bacillati</taxon>
        <taxon>Actinomycetota</taxon>
        <taxon>Actinomycetes</taxon>
        <taxon>Micrococcales</taxon>
        <taxon>Microbacteriaceae</taxon>
        <taxon>Agromyces</taxon>
    </lineage>
</organism>
<dbReference type="CDD" id="cd00371">
    <property type="entry name" value="HMA"/>
    <property type="match status" value="1"/>
</dbReference>
<dbReference type="InterPro" id="IPR036163">
    <property type="entry name" value="HMA_dom_sf"/>
</dbReference>